<dbReference type="EMBL" id="CP050177">
    <property type="protein sequence ID" value="QIQ01508.1"/>
    <property type="molecule type" value="Genomic_DNA"/>
</dbReference>
<gene>
    <name evidence="1" type="ORF">HA039_03640</name>
</gene>
<reference evidence="1 2" key="1">
    <citation type="submission" date="2020-03" db="EMBL/GenBank/DDBJ databases">
        <title>A novel species.</title>
        <authorList>
            <person name="Gao J."/>
        </authorList>
    </citation>
    <scope>NUCLEOTIDE SEQUENCE [LARGE SCALE GENOMIC DNA]</scope>
    <source>
        <strain evidence="1 2">QMT-12</strain>
    </source>
</reference>
<evidence type="ECO:0000313" key="1">
    <source>
        <dbReference type="EMBL" id="QIQ01508.1"/>
    </source>
</evidence>
<sequence length="214" mass="23963">MLTHIRTASDQMARFAESSSVLFSESALDRFLAAAFREYAHITENDPVPCFAVLLGTAADGDWLVHDVAFGRNVRTTDPSARQEFTSMIVPRFGAAYENPVRAWWLDPADLLRITRDADRRGLDVLGSVHMHPDWHRLGPSQARARPLDECPTDMDRYVFRSSGWPVNVVCYVERRHGAHGYALSAWDAECRQLALRVHRLTEGSLPEGGGGND</sequence>
<evidence type="ECO:0000313" key="2">
    <source>
        <dbReference type="Proteomes" id="UP000501179"/>
    </source>
</evidence>
<dbReference type="SUPFAM" id="SSF102712">
    <property type="entry name" value="JAB1/MPN domain"/>
    <property type="match status" value="1"/>
</dbReference>
<organism evidence="1 2">
    <name type="scientific">Streptomyces liangshanensis</name>
    <dbReference type="NCBI Taxonomy" id="2717324"/>
    <lineage>
        <taxon>Bacteria</taxon>
        <taxon>Bacillati</taxon>
        <taxon>Actinomycetota</taxon>
        <taxon>Actinomycetes</taxon>
        <taxon>Kitasatosporales</taxon>
        <taxon>Streptomycetaceae</taxon>
        <taxon>Streptomyces</taxon>
    </lineage>
</organism>
<dbReference type="KEGG" id="slia:HA039_03640"/>
<dbReference type="AlphaFoldDB" id="A0A6G9GTD4"/>
<keyword evidence="2" id="KW-1185">Reference proteome</keyword>
<name>A0A6G9GTD4_9ACTN</name>
<dbReference type="Gene3D" id="3.40.140.10">
    <property type="entry name" value="Cytidine Deaminase, domain 2"/>
    <property type="match status" value="1"/>
</dbReference>
<dbReference type="RefSeq" id="WP_167023661.1">
    <property type="nucleotide sequence ID" value="NZ_CP050177.1"/>
</dbReference>
<accession>A0A6G9GTD4</accession>
<proteinExistence type="predicted"/>
<protein>
    <recommendedName>
        <fullName evidence="3">JAB domain-containing protein</fullName>
    </recommendedName>
</protein>
<dbReference type="Proteomes" id="UP000501179">
    <property type="component" value="Chromosome"/>
</dbReference>
<evidence type="ECO:0008006" key="3">
    <source>
        <dbReference type="Google" id="ProtNLM"/>
    </source>
</evidence>